<dbReference type="Proteomes" id="UP001279410">
    <property type="component" value="Unassembled WGS sequence"/>
</dbReference>
<proteinExistence type="predicted"/>
<dbReference type="SUPFAM" id="SSF56487">
    <property type="entry name" value="SRCR-like"/>
    <property type="match status" value="1"/>
</dbReference>
<dbReference type="InterPro" id="IPR036772">
    <property type="entry name" value="SRCR-like_dom_sf"/>
</dbReference>
<dbReference type="PANTHER" id="PTHR24020:SF17">
    <property type="entry name" value="COLLAGEN ALPHA-1(XII) CHAIN"/>
    <property type="match status" value="1"/>
</dbReference>
<dbReference type="PROSITE" id="PS50287">
    <property type="entry name" value="SRCR_2"/>
    <property type="match status" value="1"/>
</dbReference>
<dbReference type="EMBL" id="BRZM01000144">
    <property type="protein sequence ID" value="GLD68638.1"/>
    <property type="molecule type" value="Genomic_DNA"/>
</dbReference>
<comment type="caution">
    <text evidence="6">The sequence shown here is derived from an EMBL/GenBank/DDBJ whole genome shotgun (WGS) entry which is preliminary data.</text>
</comment>
<dbReference type="PROSITE" id="PS50234">
    <property type="entry name" value="VWFA"/>
    <property type="match status" value="1"/>
</dbReference>
<keyword evidence="3" id="KW-0732">Signal</keyword>
<evidence type="ECO:0000313" key="7">
    <source>
        <dbReference type="Proteomes" id="UP001279410"/>
    </source>
</evidence>
<feature type="chain" id="PRO_5042128914" evidence="3">
    <location>
        <begin position="19"/>
        <end position="279"/>
    </location>
</feature>
<feature type="domain" description="SRCR" evidence="5">
    <location>
        <begin position="223"/>
        <end position="279"/>
    </location>
</feature>
<evidence type="ECO:0000256" key="1">
    <source>
        <dbReference type="ARBA" id="ARBA00023157"/>
    </source>
</evidence>
<dbReference type="Gene3D" id="3.40.50.410">
    <property type="entry name" value="von Willebrand factor, type A domain"/>
    <property type="match status" value="1"/>
</dbReference>
<evidence type="ECO:0000259" key="5">
    <source>
        <dbReference type="PROSITE" id="PS50287"/>
    </source>
</evidence>
<accession>A0AAD3N8N6</accession>
<name>A0AAD3N8N6_LATJO</name>
<gene>
    <name evidence="6" type="ORF">AKAME5_001995100</name>
</gene>
<dbReference type="SUPFAM" id="SSF53300">
    <property type="entry name" value="vWA-like"/>
    <property type="match status" value="1"/>
</dbReference>
<organism evidence="6 7">
    <name type="scientific">Lates japonicus</name>
    <name type="common">Japanese lates</name>
    <dbReference type="NCBI Taxonomy" id="270547"/>
    <lineage>
        <taxon>Eukaryota</taxon>
        <taxon>Metazoa</taxon>
        <taxon>Chordata</taxon>
        <taxon>Craniata</taxon>
        <taxon>Vertebrata</taxon>
        <taxon>Euteleostomi</taxon>
        <taxon>Actinopterygii</taxon>
        <taxon>Neopterygii</taxon>
        <taxon>Teleostei</taxon>
        <taxon>Neoteleostei</taxon>
        <taxon>Acanthomorphata</taxon>
        <taxon>Carangaria</taxon>
        <taxon>Carangaria incertae sedis</taxon>
        <taxon>Centropomidae</taxon>
        <taxon>Lates</taxon>
    </lineage>
</organism>
<dbReference type="InterPro" id="IPR002035">
    <property type="entry name" value="VWF_A"/>
</dbReference>
<dbReference type="InterPro" id="IPR001190">
    <property type="entry name" value="SRCR"/>
</dbReference>
<dbReference type="Pfam" id="PF00092">
    <property type="entry name" value="VWA"/>
    <property type="match status" value="1"/>
</dbReference>
<protein>
    <submittedName>
        <fullName evidence="6">Scavenger receptor cysteine-rich type 1 protein M130-like protein</fullName>
    </submittedName>
</protein>
<dbReference type="InterPro" id="IPR050525">
    <property type="entry name" value="ECM_Assembly_Org"/>
</dbReference>
<evidence type="ECO:0000256" key="3">
    <source>
        <dbReference type="SAM" id="SignalP"/>
    </source>
</evidence>
<dbReference type="Gene3D" id="3.10.250.10">
    <property type="entry name" value="SRCR-like domain"/>
    <property type="match status" value="1"/>
</dbReference>
<feature type="domain" description="VWFA" evidence="4">
    <location>
        <begin position="37"/>
        <end position="209"/>
    </location>
</feature>
<reference evidence="6" key="1">
    <citation type="submission" date="2022-08" db="EMBL/GenBank/DDBJ databases">
        <title>Genome sequencing of akame (Lates japonicus).</title>
        <authorList>
            <person name="Hashiguchi Y."/>
            <person name="Takahashi H."/>
        </authorList>
    </citation>
    <scope>NUCLEOTIDE SEQUENCE</scope>
    <source>
        <strain evidence="6">Kochi</strain>
    </source>
</reference>
<evidence type="ECO:0000313" key="6">
    <source>
        <dbReference type="EMBL" id="GLD68638.1"/>
    </source>
</evidence>
<dbReference type="AlphaFoldDB" id="A0AAD3N8N6"/>
<keyword evidence="7" id="KW-1185">Reference proteome</keyword>
<keyword evidence="6" id="KW-0675">Receptor</keyword>
<dbReference type="GO" id="GO:0005615">
    <property type="term" value="C:extracellular space"/>
    <property type="evidence" value="ECO:0007669"/>
    <property type="project" value="TreeGrafter"/>
</dbReference>
<feature type="non-terminal residue" evidence="6">
    <location>
        <position position="279"/>
    </location>
</feature>
<dbReference type="GO" id="GO:0035987">
    <property type="term" value="P:endodermal cell differentiation"/>
    <property type="evidence" value="ECO:0007669"/>
    <property type="project" value="TreeGrafter"/>
</dbReference>
<dbReference type="PRINTS" id="PR00258">
    <property type="entry name" value="SPERACTRCPTR"/>
</dbReference>
<keyword evidence="1" id="KW-1015">Disulfide bond</keyword>
<comment type="caution">
    <text evidence="2">Lacks conserved residue(s) required for the propagation of feature annotation.</text>
</comment>
<sequence>MDHLLLLLLLLLWSSGLGAEGNHDSTGSQCKPTVKADIMLLVDDSWTVNDTDFKTICSFITDTVSVFNIGPDRVQIGLSQYNGDSKADWDLNTHQTRESLLRAIANLPHKGGESMPEWVLDHNLQYNFKPHVGMRADSQKIAILITGEEFLGNMYLPLQNLKDAGIEVYAIGVKDADETELRFVASDPKDIHMFYVKEFSFLKDIVNNVTINLCNSANSLDSVRLVNGTSLCSGRLEVKTHQSNQWWSSVCEADFDLQDAEVVCRELGCGAPSVLQGAL</sequence>
<dbReference type="InterPro" id="IPR036465">
    <property type="entry name" value="vWFA_dom_sf"/>
</dbReference>
<evidence type="ECO:0000256" key="2">
    <source>
        <dbReference type="PROSITE-ProRule" id="PRU00196"/>
    </source>
</evidence>
<dbReference type="GO" id="GO:0016020">
    <property type="term" value="C:membrane"/>
    <property type="evidence" value="ECO:0007669"/>
    <property type="project" value="InterPro"/>
</dbReference>
<dbReference type="Pfam" id="PF00530">
    <property type="entry name" value="SRCR"/>
    <property type="match status" value="1"/>
</dbReference>
<dbReference type="PANTHER" id="PTHR24020">
    <property type="entry name" value="COLLAGEN ALPHA"/>
    <property type="match status" value="1"/>
</dbReference>
<dbReference type="SMART" id="SM00327">
    <property type="entry name" value="VWA"/>
    <property type="match status" value="1"/>
</dbReference>
<feature type="signal peptide" evidence="3">
    <location>
        <begin position="1"/>
        <end position="18"/>
    </location>
</feature>
<evidence type="ECO:0000259" key="4">
    <source>
        <dbReference type="PROSITE" id="PS50234"/>
    </source>
</evidence>